<keyword evidence="2" id="KW-1185">Reference proteome</keyword>
<comment type="caution">
    <text evidence="1">The sequence shown here is derived from an EMBL/GenBank/DDBJ whole genome shotgun (WGS) entry which is preliminary data.</text>
</comment>
<gene>
    <name evidence="1" type="ORF">MYCIT1_LOCUS25879</name>
</gene>
<feature type="non-terminal residue" evidence="1">
    <location>
        <position position="1"/>
    </location>
</feature>
<dbReference type="EMBL" id="CAVNYO010000419">
    <property type="protein sequence ID" value="CAK5277077.1"/>
    <property type="molecule type" value="Genomic_DNA"/>
</dbReference>
<dbReference type="AlphaFoldDB" id="A0AAD2K3S9"/>
<proteinExistence type="predicted"/>
<reference evidence="1" key="1">
    <citation type="submission" date="2023-11" db="EMBL/GenBank/DDBJ databases">
        <authorList>
            <person name="De Vega J J."/>
            <person name="De Vega J J."/>
        </authorList>
    </citation>
    <scope>NUCLEOTIDE SEQUENCE</scope>
</reference>
<protein>
    <submittedName>
        <fullName evidence="1">Uncharacterized protein</fullName>
    </submittedName>
</protein>
<organism evidence="1 2">
    <name type="scientific">Mycena citricolor</name>
    <dbReference type="NCBI Taxonomy" id="2018698"/>
    <lineage>
        <taxon>Eukaryota</taxon>
        <taxon>Fungi</taxon>
        <taxon>Dikarya</taxon>
        <taxon>Basidiomycota</taxon>
        <taxon>Agaricomycotina</taxon>
        <taxon>Agaricomycetes</taxon>
        <taxon>Agaricomycetidae</taxon>
        <taxon>Agaricales</taxon>
        <taxon>Marasmiineae</taxon>
        <taxon>Mycenaceae</taxon>
        <taxon>Mycena</taxon>
    </lineage>
</organism>
<name>A0AAD2K3S9_9AGAR</name>
<dbReference type="Proteomes" id="UP001295794">
    <property type="component" value="Unassembled WGS sequence"/>
</dbReference>
<evidence type="ECO:0000313" key="1">
    <source>
        <dbReference type="EMBL" id="CAK5277077.1"/>
    </source>
</evidence>
<sequence>TRKLVRIHVLRHPTNFPLFLGTTRISRELRGKKVRLIAGFSTLQRTQTRIAAGRQPDETGHLGVLHYKVQIFVRVDFRAQRTRTYRIHAT</sequence>
<accession>A0AAD2K3S9</accession>
<evidence type="ECO:0000313" key="2">
    <source>
        <dbReference type="Proteomes" id="UP001295794"/>
    </source>
</evidence>